<dbReference type="GO" id="GO:0004040">
    <property type="term" value="F:amidase activity"/>
    <property type="evidence" value="ECO:0007669"/>
    <property type="project" value="TreeGrafter"/>
</dbReference>
<evidence type="ECO:0000259" key="4">
    <source>
        <dbReference type="Pfam" id="PF01425"/>
    </source>
</evidence>
<evidence type="ECO:0000256" key="2">
    <source>
        <dbReference type="ARBA" id="ARBA00022801"/>
    </source>
</evidence>
<dbReference type="SUPFAM" id="SSF75304">
    <property type="entry name" value="Amidase signature (AS) enzymes"/>
    <property type="match status" value="1"/>
</dbReference>
<keyword evidence="3" id="KW-0472">Membrane</keyword>
<keyword evidence="3" id="KW-1133">Transmembrane helix</keyword>
<protein>
    <recommendedName>
        <fullName evidence="4">Amidase domain-containing protein</fullName>
    </recommendedName>
</protein>
<gene>
    <name evidence="5" type="ORF">SSP0437_LOCUS7914</name>
</gene>
<dbReference type="Gene3D" id="3.90.1300.10">
    <property type="entry name" value="Amidase signature (AS) domain"/>
    <property type="match status" value="1"/>
</dbReference>
<dbReference type="EMBL" id="HBGL01010194">
    <property type="protein sequence ID" value="CAD9300287.1"/>
    <property type="molecule type" value="Transcribed_RNA"/>
</dbReference>
<dbReference type="InterPro" id="IPR023631">
    <property type="entry name" value="Amidase_dom"/>
</dbReference>
<dbReference type="PANTHER" id="PTHR45847">
    <property type="entry name" value="FATTY ACID AMIDE HYDROLASE"/>
    <property type="match status" value="1"/>
</dbReference>
<proteinExistence type="inferred from homology"/>
<dbReference type="InterPro" id="IPR036928">
    <property type="entry name" value="AS_sf"/>
</dbReference>
<dbReference type="InterPro" id="IPR020556">
    <property type="entry name" value="Amidase_CS"/>
</dbReference>
<comment type="similarity">
    <text evidence="1">Belongs to the amidase family.</text>
</comment>
<feature type="transmembrane region" description="Helical" evidence="3">
    <location>
        <begin position="6"/>
        <end position="25"/>
    </location>
</feature>
<dbReference type="PANTHER" id="PTHR45847:SF6">
    <property type="entry name" value="FATTY ACID AMIDE HYDROLASE"/>
    <property type="match status" value="1"/>
</dbReference>
<dbReference type="PROSITE" id="PS00571">
    <property type="entry name" value="AMIDASES"/>
    <property type="match status" value="1"/>
</dbReference>
<reference evidence="5" key="1">
    <citation type="submission" date="2021-01" db="EMBL/GenBank/DDBJ databases">
        <authorList>
            <person name="Corre E."/>
            <person name="Pelletier E."/>
            <person name="Niang G."/>
            <person name="Scheremetjew M."/>
            <person name="Finn R."/>
            <person name="Kale V."/>
            <person name="Holt S."/>
            <person name="Cochrane G."/>
            <person name="Meng A."/>
            <person name="Brown T."/>
            <person name="Cohen L."/>
        </authorList>
    </citation>
    <scope>NUCLEOTIDE SEQUENCE</scope>
    <source>
        <strain evidence="5">ATCC 50979</strain>
    </source>
</reference>
<keyword evidence="3" id="KW-0812">Transmembrane</keyword>
<sequence length="596" mass="62720">MVLLSILCIPFNILSFIFSVIVAYGPKKSVYAKLKADQRGHVAAARSDILANLDTKSVAKIIAAIQGPSPVRSLREAIQTNAVTADQVRSYLSAAAILAEDELTCLADTSLLHAPRTTPAAAASSSSGPLGGIPVSVKDNFHLPGNVSTIGVGKNCEPVSTVAGAVAALEAAGAVPFVKTNVSQTLMLPESANPVYGVACNPFNVKRTPGGSSGGEGALVGAGASVVGLGTDIGGSVRIPAHFCGVVGFKPTSSRQTGMGLTKAFYGQEAIASSVGFLSQRVEGVRTAAEAVCNNSVDPTQAPIPFDSAKASPTRRLRVGYYDYDQWFPASAALQRAVRETVDALEEHGESVDVKPIEPIDTKALIGLYYGLVSADGLKLVRETIWGEQLVYQLRPTLLLGIVPSFVRTLVAFVLRLLGQTEKAWVVSHLGEKRVCDVWTMQHARANMRRDWANHLEVNDVDVVLCPTLSFPAFVHGGATNLLPSLSYTFLANLLDLPAGSVPVTTVTAADAHSAPPRPAGFAGPAAQQEVDSEGLPVGVQLVGRPHDDETVLCAMDRVERALDAATSSHVRCVPDLRRRIQATIMTAVKAGRKGI</sequence>
<accession>A0A7S1VHN1</accession>
<dbReference type="InterPro" id="IPR052096">
    <property type="entry name" value="Endocannabinoid_amidase"/>
</dbReference>
<dbReference type="Pfam" id="PF01425">
    <property type="entry name" value="Amidase"/>
    <property type="match status" value="1"/>
</dbReference>
<name>A0A7S1VHN1_9EUKA</name>
<evidence type="ECO:0000256" key="3">
    <source>
        <dbReference type="SAM" id="Phobius"/>
    </source>
</evidence>
<feature type="domain" description="Amidase" evidence="4">
    <location>
        <begin position="88"/>
        <end position="553"/>
    </location>
</feature>
<dbReference type="GO" id="GO:0017064">
    <property type="term" value="F:fatty acid amide hydrolase activity"/>
    <property type="evidence" value="ECO:0007669"/>
    <property type="project" value="TreeGrafter"/>
</dbReference>
<keyword evidence="2" id="KW-0378">Hydrolase</keyword>
<evidence type="ECO:0000313" key="5">
    <source>
        <dbReference type="EMBL" id="CAD9300287.1"/>
    </source>
</evidence>
<dbReference type="AlphaFoldDB" id="A0A7S1VHN1"/>
<dbReference type="GO" id="GO:0009062">
    <property type="term" value="P:fatty acid catabolic process"/>
    <property type="evidence" value="ECO:0007669"/>
    <property type="project" value="TreeGrafter"/>
</dbReference>
<evidence type="ECO:0000256" key="1">
    <source>
        <dbReference type="ARBA" id="ARBA00009199"/>
    </source>
</evidence>
<organism evidence="5">
    <name type="scientific">Sexangularia sp. CB-2014</name>
    <dbReference type="NCBI Taxonomy" id="1486929"/>
    <lineage>
        <taxon>Eukaryota</taxon>
        <taxon>Amoebozoa</taxon>
        <taxon>Tubulinea</taxon>
        <taxon>Elardia</taxon>
        <taxon>Arcellinida</taxon>
        <taxon>Arcellinida incertae sedis</taxon>
        <taxon>Sexangularia</taxon>
    </lineage>
</organism>